<gene>
    <name evidence="3" type="ORF">EB796_008861</name>
</gene>
<feature type="domain" description="UBX" evidence="2">
    <location>
        <begin position="209"/>
        <end position="242"/>
    </location>
</feature>
<dbReference type="Proteomes" id="UP000593567">
    <property type="component" value="Unassembled WGS sequence"/>
</dbReference>
<dbReference type="PROSITE" id="PS50033">
    <property type="entry name" value="UBX"/>
    <property type="match status" value="1"/>
</dbReference>
<dbReference type="InterPro" id="IPR029071">
    <property type="entry name" value="Ubiquitin-like_domsf"/>
</dbReference>
<dbReference type="EMBL" id="VXIV02001473">
    <property type="protein sequence ID" value="KAF6032816.1"/>
    <property type="molecule type" value="Genomic_DNA"/>
</dbReference>
<dbReference type="Pfam" id="PF00789">
    <property type="entry name" value="UBX"/>
    <property type="match status" value="1"/>
</dbReference>
<reference evidence="3" key="1">
    <citation type="submission" date="2020-06" db="EMBL/GenBank/DDBJ databases">
        <title>Draft genome of Bugula neritina, a colonial animal packing powerful symbionts and potential medicines.</title>
        <authorList>
            <person name="Rayko M."/>
        </authorList>
    </citation>
    <scope>NUCLEOTIDE SEQUENCE [LARGE SCALE GENOMIC DNA]</scope>
    <source>
        <strain evidence="3">Kwan_BN1</strain>
    </source>
</reference>
<keyword evidence="4" id="KW-1185">Reference proteome</keyword>
<feature type="region of interest" description="Disordered" evidence="1">
    <location>
        <begin position="1"/>
        <end position="68"/>
    </location>
</feature>
<proteinExistence type="predicted"/>
<accession>A0A7J7K5F3</accession>
<comment type="caution">
    <text evidence="3">The sequence shown here is derived from an EMBL/GenBank/DDBJ whole genome shotgun (WGS) entry which is preliminary data.</text>
</comment>
<feature type="compositionally biased region" description="Polar residues" evidence="1">
    <location>
        <begin position="55"/>
        <end position="68"/>
    </location>
</feature>
<evidence type="ECO:0000313" key="4">
    <source>
        <dbReference type="Proteomes" id="UP000593567"/>
    </source>
</evidence>
<dbReference type="InterPro" id="IPR001012">
    <property type="entry name" value="UBX_dom"/>
</dbReference>
<dbReference type="SUPFAM" id="SSF54236">
    <property type="entry name" value="Ubiquitin-like"/>
    <property type="match status" value="1"/>
</dbReference>
<sequence>MSSPVQKSSYRRLKVLPESTATNNYGDKLGLQPTPPPGKRPSSSSSKSSSRPGTANSMASVDSSVDTSIHPTLKSKQSTLLAPLNVDKDTSKGATTIGRYHTIVPPIKQQCALNLDALRPISRSYSIMAETPINLKTSEEFTNDDRAIESVSEENTPSGQFRSENPLINSEHMISSPTARAEYEEPVNPNISFNTEEHLVPTLPKEPAEGEPRLKLAVKLGDGSRIERFFNPDDQLQTIIDFASIKVNGSLEGYYLRSQDGTYKELGASIQHSKVRDRTLFHIEPPDG</sequence>
<dbReference type="AlphaFoldDB" id="A0A7J7K5F3"/>
<evidence type="ECO:0000313" key="3">
    <source>
        <dbReference type="EMBL" id="KAF6032816.1"/>
    </source>
</evidence>
<name>A0A7J7K5F3_BUGNE</name>
<evidence type="ECO:0000259" key="2">
    <source>
        <dbReference type="PROSITE" id="PS50033"/>
    </source>
</evidence>
<dbReference type="OrthoDB" id="436606at2759"/>
<protein>
    <submittedName>
        <fullName evidence="3">UBXN10</fullName>
    </submittedName>
</protein>
<organism evidence="3 4">
    <name type="scientific">Bugula neritina</name>
    <name type="common">Brown bryozoan</name>
    <name type="synonym">Sertularia neritina</name>
    <dbReference type="NCBI Taxonomy" id="10212"/>
    <lineage>
        <taxon>Eukaryota</taxon>
        <taxon>Metazoa</taxon>
        <taxon>Spiralia</taxon>
        <taxon>Lophotrochozoa</taxon>
        <taxon>Bryozoa</taxon>
        <taxon>Gymnolaemata</taxon>
        <taxon>Cheilostomatida</taxon>
        <taxon>Flustrina</taxon>
        <taxon>Buguloidea</taxon>
        <taxon>Bugulidae</taxon>
        <taxon>Bugula</taxon>
    </lineage>
</organism>
<dbReference type="Gene3D" id="3.10.20.90">
    <property type="entry name" value="Phosphatidylinositol 3-kinase Catalytic Subunit, Chain A, domain 1"/>
    <property type="match status" value="1"/>
</dbReference>
<evidence type="ECO:0000256" key="1">
    <source>
        <dbReference type="SAM" id="MobiDB-lite"/>
    </source>
</evidence>
<feature type="compositionally biased region" description="Low complexity" evidence="1">
    <location>
        <begin position="40"/>
        <end position="54"/>
    </location>
</feature>